<dbReference type="InterPro" id="IPR013766">
    <property type="entry name" value="Thioredoxin_domain"/>
</dbReference>
<accession>B8GLX0</accession>
<gene>
    <name evidence="2" type="ordered locus">Tgr7_0629</name>
</gene>
<dbReference type="Proteomes" id="UP000002383">
    <property type="component" value="Chromosome"/>
</dbReference>
<dbReference type="STRING" id="396588.Tgr7_0629"/>
<dbReference type="InterPro" id="IPR036249">
    <property type="entry name" value="Thioredoxin-like_sf"/>
</dbReference>
<protein>
    <recommendedName>
        <fullName evidence="1">Thioredoxin domain-containing protein</fullName>
    </recommendedName>
</protein>
<dbReference type="EMBL" id="CP001339">
    <property type="protein sequence ID" value="ACL71723.1"/>
    <property type="molecule type" value="Genomic_DNA"/>
</dbReference>
<proteinExistence type="predicted"/>
<dbReference type="AlphaFoldDB" id="B8GLX0"/>
<dbReference type="KEGG" id="tgr:Tgr7_0629"/>
<evidence type="ECO:0000313" key="2">
    <source>
        <dbReference type="EMBL" id="ACL71723.1"/>
    </source>
</evidence>
<evidence type="ECO:0000259" key="1">
    <source>
        <dbReference type="Pfam" id="PF00085"/>
    </source>
</evidence>
<dbReference type="Gene3D" id="3.40.30.10">
    <property type="entry name" value="Glutaredoxin"/>
    <property type="match status" value="1"/>
</dbReference>
<dbReference type="Pfam" id="PF00085">
    <property type="entry name" value="Thioredoxin"/>
    <property type="match status" value="1"/>
</dbReference>
<feature type="domain" description="Thioredoxin" evidence="1">
    <location>
        <begin position="36"/>
        <end position="120"/>
    </location>
</feature>
<dbReference type="HOGENOM" id="CLU_148736_0_0_6"/>
<reference evidence="2 3" key="1">
    <citation type="journal article" date="2011" name="Stand. Genomic Sci.">
        <title>Complete genome sequence of 'Thioalkalivibrio sulfidophilus' HL-EbGr7.</title>
        <authorList>
            <person name="Muyzer G."/>
            <person name="Sorokin D.Y."/>
            <person name="Mavromatis K."/>
            <person name="Lapidus A."/>
            <person name="Clum A."/>
            <person name="Ivanova N."/>
            <person name="Pati A."/>
            <person name="d'Haeseleer P."/>
            <person name="Woyke T."/>
            <person name="Kyrpides N.C."/>
        </authorList>
    </citation>
    <scope>NUCLEOTIDE SEQUENCE [LARGE SCALE GENOMIC DNA]</scope>
    <source>
        <strain evidence="2 3">HL-EbGR7</strain>
    </source>
</reference>
<name>B8GLX0_THISH</name>
<dbReference type="SUPFAM" id="SSF52833">
    <property type="entry name" value="Thioredoxin-like"/>
    <property type="match status" value="1"/>
</dbReference>
<organism evidence="2 3">
    <name type="scientific">Thioalkalivibrio sulfidiphilus (strain HL-EbGR7)</name>
    <dbReference type="NCBI Taxonomy" id="396588"/>
    <lineage>
        <taxon>Bacteria</taxon>
        <taxon>Pseudomonadati</taxon>
        <taxon>Pseudomonadota</taxon>
        <taxon>Gammaproteobacteria</taxon>
        <taxon>Chromatiales</taxon>
        <taxon>Ectothiorhodospiraceae</taxon>
        <taxon>Thioalkalivibrio</taxon>
    </lineage>
</organism>
<keyword evidence="3" id="KW-1185">Reference proteome</keyword>
<dbReference type="CDD" id="cd02947">
    <property type="entry name" value="TRX_family"/>
    <property type="match status" value="1"/>
</dbReference>
<dbReference type="eggNOG" id="COG0526">
    <property type="taxonomic scope" value="Bacteria"/>
</dbReference>
<evidence type="ECO:0000313" key="3">
    <source>
        <dbReference type="Proteomes" id="UP000002383"/>
    </source>
</evidence>
<sequence length="146" mass="15935">MGIGVSNGLASHFPIHISDFVSPFPLPHSPFTLQSVQTLDQFNFHHVLAETPGTALVIFTGPDCGACRRVKALLSEMVAAGESWRLFEVDAARDGGLAREFEVFHLPSLFLFRDGHYHAPLHAEPLPERIRAAVATTLARPAQEAP</sequence>